<dbReference type="EMBL" id="JAUUTY010000007">
    <property type="protein sequence ID" value="KAK1612380.1"/>
    <property type="molecule type" value="Genomic_DNA"/>
</dbReference>
<dbReference type="AlphaFoldDB" id="A0AAD8VPL5"/>
<keyword evidence="3" id="KW-1185">Reference proteome</keyword>
<feature type="compositionally biased region" description="Pro residues" evidence="1">
    <location>
        <begin position="125"/>
        <end position="138"/>
    </location>
</feature>
<name>A0AAD8VPL5_LOLMU</name>
<evidence type="ECO:0000313" key="2">
    <source>
        <dbReference type="EMBL" id="KAK1612380.1"/>
    </source>
</evidence>
<accession>A0AAD8VPL5</accession>
<evidence type="ECO:0000256" key="1">
    <source>
        <dbReference type="SAM" id="MobiDB-lite"/>
    </source>
</evidence>
<proteinExistence type="predicted"/>
<comment type="caution">
    <text evidence="2">The sequence shown here is derived from an EMBL/GenBank/DDBJ whole genome shotgun (WGS) entry which is preliminary data.</text>
</comment>
<evidence type="ECO:0000313" key="3">
    <source>
        <dbReference type="Proteomes" id="UP001231189"/>
    </source>
</evidence>
<feature type="compositionally biased region" description="Low complexity" evidence="1">
    <location>
        <begin position="89"/>
        <end position="105"/>
    </location>
</feature>
<feature type="compositionally biased region" description="Basic residues" evidence="1">
    <location>
        <begin position="112"/>
        <end position="123"/>
    </location>
</feature>
<feature type="compositionally biased region" description="Basic residues" evidence="1">
    <location>
        <begin position="195"/>
        <end position="209"/>
    </location>
</feature>
<dbReference type="Proteomes" id="UP001231189">
    <property type="component" value="Unassembled WGS sequence"/>
</dbReference>
<gene>
    <name evidence="2" type="ORF">QYE76_036053</name>
</gene>
<organism evidence="2 3">
    <name type="scientific">Lolium multiflorum</name>
    <name type="common">Italian ryegrass</name>
    <name type="synonym">Lolium perenne subsp. multiflorum</name>
    <dbReference type="NCBI Taxonomy" id="4521"/>
    <lineage>
        <taxon>Eukaryota</taxon>
        <taxon>Viridiplantae</taxon>
        <taxon>Streptophyta</taxon>
        <taxon>Embryophyta</taxon>
        <taxon>Tracheophyta</taxon>
        <taxon>Spermatophyta</taxon>
        <taxon>Magnoliopsida</taxon>
        <taxon>Liliopsida</taxon>
        <taxon>Poales</taxon>
        <taxon>Poaceae</taxon>
        <taxon>BOP clade</taxon>
        <taxon>Pooideae</taxon>
        <taxon>Poodae</taxon>
        <taxon>Poeae</taxon>
        <taxon>Poeae Chloroplast Group 2 (Poeae type)</taxon>
        <taxon>Loliodinae</taxon>
        <taxon>Loliinae</taxon>
        <taxon>Lolium</taxon>
    </lineage>
</organism>
<protein>
    <submittedName>
        <fullName evidence="2">Uncharacterized protein</fullName>
    </submittedName>
</protein>
<feature type="region of interest" description="Disordered" evidence="1">
    <location>
        <begin position="89"/>
        <end position="209"/>
    </location>
</feature>
<feature type="compositionally biased region" description="Basic residues" evidence="1">
    <location>
        <begin position="159"/>
        <end position="173"/>
    </location>
</feature>
<reference evidence="2" key="1">
    <citation type="submission" date="2023-07" db="EMBL/GenBank/DDBJ databases">
        <title>A chromosome-level genome assembly of Lolium multiflorum.</title>
        <authorList>
            <person name="Chen Y."/>
            <person name="Copetti D."/>
            <person name="Kolliker R."/>
            <person name="Studer B."/>
        </authorList>
    </citation>
    <scope>NUCLEOTIDE SEQUENCE</scope>
    <source>
        <strain evidence="2">02402/16</strain>
        <tissue evidence="2">Leaf</tissue>
    </source>
</reference>
<sequence length="250" mass="27437">MKLPLSAASPDSAPELAKPSLPTTWLILHTLFCATSMTVGFRFSRLVVFLLFLPTPPLNPAAHLVSLVTPPLTLASSNATATITTTTSTTVTTTTTVAETESLRAPPGPPRPRLRRPPHHRRPQVAPPLPQRAPQGPPHPRRRPDRAAQQQPPRERPAQARHRHHAHRHRKNQRGGEHPHLSAPPRRATSQRSTSPRRGRPQSRVPRHLAAGRHQLLPKMRLECCRGGGGDYRDTEMHGGAAAEHVLGAD</sequence>